<dbReference type="AlphaFoldDB" id="A0A2S4HGF3"/>
<dbReference type="PROSITE" id="PS51257">
    <property type="entry name" value="PROKAR_LIPOPROTEIN"/>
    <property type="match status" value="1"/>
</dbReference>
<proteinExistence type="predicted"/>
<evidence type="ECO:0000313" key="2">
    <source>
        <dbReference type="Proteomes" id="UP000237222"/>
    </source>
</evidence>
<protein>
    <submittedName>
        <fullName evidence="1">Uncharacterized protein</fullName>
    </submittedName>
</protein>
<accession>A0A2S4HGF3</accession>
<dbReference type="EMBL" id="PQGG01000019">
    <property type="protein sequence ID" value="POP53068.1"/>
    <property type="molecule type" value="Genomic_DNA"/>
</dbReference>
<dbReference type="Proteomes" id="UP000237222">
    <property type="component" value="Unassembled WGS sequence"/>
</dbReference>
<organism evidence="1 2">
    <name type="scientific">Zhongshania marina</name>
    <dbReference type="NCBI Taxonomy" id="2304603"/>
    <lineage>
        <taxon>Bacteria</taxon>
        <taxon>Pseudomonadati</taxon>
        <taxon>Pseudomonadota</taxon>
        <taxon>Gammaproteobacteria</taxon>
        <taxon>Cellvibrionales</taxon>
        <taxon>Spongiibacteraceae</taxon>
        <taxon>Zhongshania</taxon>
    </lineage>
</organism>
<sequence>MQQNKSKSVAIVGMGASHRSYTGLAASLGGCHRLADQVWAINSMGGVIEHDLLFAMDDCRVQESRAKADPSGNIAGLVEWLKSHPNFVTSKVYDDYPGAVAFPLQEAIDTYGHPYFNNTVAYAFVYAMMQGFTSISLFGCDFGYADINKAERGRACLEFWVGIACARGISVQVAADSSLLDASCPLDIKLYGYDAYDLSLEHVEGKAAPQVVAKARDVLPSAEEIEQRYNYQGAA</sequence>
<name>A0A2S4HGF3_9GAMM</name>
<reference evidence="1 2" key="1">
    <citation type="submission" date="2018-01" db="EMBL/GenBank/DDBJ databases">
        <authorList>
            <person name="Yu X.-D."/>
        </authorList>
    </citation>
    <scope>NUCLEOTIDE SEQUENCE [LARGE SCALE GENOMIC DNA]</scope>
    <source>
        <strain evidence="1 2">ZX-21</strain>
    </source>
</reference>
<dbReference type="RefSeq" id="WP_103684010.1">
    <property type="nucleotide sequence ID" value="NZ_PQGG01000019.1"/>
</dbReference>
<gene>
    <name evidence="1" type="ORF">C0068_08225</name>
</gene>
<comment type="caution">
    <text evidence="1">The sequence shown here is derived from an EMBL/GenBank/DDBJ whole genome shotgun (WGS) entry which is preliminary data.</text>
</comment>
<evidence type="ECO:0000313" key="1">
    <source>
        <dbReference type="EMBL" id="POP53068.1"/>
    </source>
</evidence>